<dbReference type="Proteomes" id="UP001529510">
    <property type="component" value="Unassembled WGS sequence"/>
</dbReference>
<accession>A0ABD0S2M7</accession>
<gene>
    <name evidence="2" type="ORF">M9458_001753</name>
</gene>
<dbReference type="AlphaFoldDB" id="A0ABD0S2M7"/>
<reference evidence="2 3" key="1">
    <citation type="submission" date="2024-05" db="EMBL/GenBank/DDBJ databases">
        <title>Genome sequencing and assembly of Indian major carp, Cirrhinus mrigala (Hamilton, 1822).</title>
        <authorList>
            <person name="Mohindra V."/>
            <person name="Chowdhury L.M."/>
            <person name="Lal K."/>
            <person name="Jena J.K."/>
        </authorList>
    </citation>
    <scope>NUCLEOTIDE SEQUENCE [LARGE SCALE GENOMIC DNA]</scope>
    <source>
        <strain evidence="2">CM1030</strain>
        <tissue evidence="2">Blood</tissue>
    </source>
</reference>
<evidence type="ECO:0000256" key="1">
    <source>
        <dbReference type="SAM" id="MobiDB-lite"/>
    </source>
</evidence>
<organism evidence="2 3">
    <name type="scientific">Cirrhinus mrigala</name>
    <name type="common">Mrigala</name>
    <dbReference type="NCBI Taxonomy" id="683832"/>
    <lineage>
        <taxon>Eukaryota</taxon>
        <taxon>Metazoa</taxon>
        <taxon>Chordata</taxon>
        <taxon>Craniata</taxon>
        <taxon>Vertebrata</taxon>
        <taxon>Euteleostomi</taxon>
        <taxon>Actinopterygii</taxon>
        <taxon>Neopterygii</taxon>
        <taxon>Teleostei</taxon>
        <taxon>Ostariophysi</taxon>
        <taxon>Cypriniformes</taxon>
        <taxon>Cyprinidae</taxon>
        <taxon>Labeoninae</taxon>
        <taxon>Labeonini</taxon>
        <taxon>Cirrhinus</taxon>
    </lineage>
</organism>
<keyword evidence="3" id="KW-1185">Reference proteome</keyword>
<proteinExistence type="predicted"/>
<evidence type="ECO:0000313" key="2">
    <source>
        <dbReference type="EMBL" id="KAL0203735.1"/>
    </source>
</evidence>
<protein>
    <submittedName>
        <fullName evidence="2">Uncharacterized protein</fullName>
    </submittedName>
</protein>
<name>A0ABD0S2M7_CIRMR</name>
<dbReference type="EMBL" id="JAMKFB020000001">
    <property type="protein sequence ID" value="KAL0203735.1"/>
    <property type="molecule type" value="Genomic_DNA"/>
</dbReference>
<feature type="non-terminal residue" evidence="2">
    <location>
        <position position="1"/>
    </location>
</feature>
<evidence type="ECO:0000313" key="3">
    <source>
        <dbReference type="Proteomes" id="UP001529510"/>
    </source>
</evidence>
<feature type="region of interest" description="Disordered" evidence="1">
    <location>
        <begin position="18"/>
        <end position="40"/>
    </location>
</feature>
<comment type="caution">
    <text evidence="2">The sequence shown here is derived from an EMBL/GenBank/DDBJ whole genome shotgun (WGS) entry which is preliminary data.</text>
</comment>
<sequence>TKSSLYPDQMVTAVIRIQSVSSPHGGPAPRDDLYNSGCQLRPGQLDGPQRQILSKDLIISSSPDPLHNPLHNLTFL</sequence>